<evidence type="ECO:0000313" key="5">
    <source>
        <dbReference type="EMBL" id="MEB3508651.1"/>
    </source>
</evidence>
<dbReference type="EC" id="2.7.1.31" evidence="5"/>
<dbReference type="PIRSF" id="PIRSF006078">
    <property type="entry name" value="GlxK"/>
    <property type="match status" value="1"/>
</dbReference>
<reference evidence="5 6" key="1">
    <citation type="submission" date="2023-12" db="EMBL/GenBank/DDBJ databases">
        <title>novel species in genus Nocarida.</title>
        <authorList>
            <person name="Li Z."/>
        </authorList>
    </citation>
    <scope>NUCLEOTIDE SEQUENCE [LARGE SCALE GENOMIC DNA]</scope>
    <source>
        <strain evidence="5 6">CDC186</strain>
    </source>
</reference>
<dbReference type="InterPro" id="IPR018193">
    <property type="entry name" value="Glyc_kinase_flavodox-like_fold"/>
</dbReference>
<dbReference type="Gene3D" id="3.90.1510.10">
    <property type="entry name" value="Glycerate kinase, domain 2"/>
    <property type="match status" value="1"/>
</dbReference>
<dbReference type="PANTHER" id="PTHR21599">
    <property type="entry name" value="GLYCERATE KINASE"/>
    <property type="match status" value="1"/>
</dbReference>
<sequence>MTPAARVILAPDKFKGSLAAPEVAAALAAGLRRSVPDAEIRQVPVADGGDGTVEAFVAAGWTRVEVTAPGPTGVPRRTSYARHGVTAVVELAAVVGLAILPDGRPDPLGASTYGLGVVLAHAMEHGATEIVLGLGGSASTDGGAGMAQALGARILDADGRELPRGGAALAQAARLDRSGLHPGVAGTKVTLACDVDNPLLGPTGAAAVYGPQKGAGPAEVDLLDNALAEWARLAGPEFARLPGAGAAGGTGFGALALLGAQVRSGIEVVLELLDFPALLATATLVVTGEGSLDQQSLHGKAPVGVCAAAHEADVPVIVVAGRTLLGSAEIRAAGFAGSYALADLEPDPERSMTEAAALLERVGARIAAEWLG</sequence>
<keyword evidence="2 4" id="KW-0808">Transferase</keyword>
<evidence type="ECO:0000256" key="2">
    <source>
        <dbReference type="ARBA" id="ARBA00022679"/>
    </source>
</evidence>
<dbReference type="InterPro" id="IPR018197">
    <property type="entry name" value="Glycerate_kinase_RE-like"/>
</dbReference>
<dbReference type="Proteomes" id="UP001348098">
    <property type="component" value="Unassembled WGS sequence"/>
</dbReference>
<dbReference type="SUPFAM" id="SSF110738">
    <property type="entry name" value="Glycerate kinase I"/>
    <property type="match status" value="1"/>
</dbReference>
<dbReference type="InterPro" id="IPR036129">
    <property type="entry name" value="Glycerate_kinase_sf"/>
</dbReference>
<dbReference type="Pfam" id="PF02595">
    <property type="entry name" value="Gly_kinase"/>
    <property type="match status" value="1"/>
</dbReference>
<name>A0ABU6AMF6_9NOCA</name>
<accession>A0ABU6AMF6</accession>
<dbReference type="PANTHER" id="PTHR21599:SF0">
    <property type="entry name" value="GLYCERATE KINASE"/>
    <property type="match status" value="1"/>
</dbReference>
<dbReference type="EMBL" id="JAYKYQ010000001">
    <property type="protein sequence ID" value="MEB3508651.1"/>
    <property type="molecule type" value="Genomic_DNA"/>
</dbReference>
<proteinExistence type="inferred from homology"/>
<evidence type="ECO:0000256" key="1">
    <source>
        <dbReference type="ARBA" id="ARBA00006284"/>
    </source>
</evidence>
<comment type="similarity">
    <text evidence="1 4">Belongs to the glycerate kinase type-1 family.</text>
</comment>
<dbReference type="InterPro" id="IPR004381">
    <property type="entry name" value="Glycerate_kinase"/>
</dbReference>
<dbReference type="Gene3D" id="3.40.50.10350">
    <property type="entry name" value="Glycerate kinase, domain 1"/>
    <property type="match status" value="1"/>
</dbReference>
<gene>
    <name evidence="5" type="ORF">U3653_01320</name>
</gene>
<dbReference type="GO" id="GO:0008887">
    <property type="term" value="F:glycerate kinase activity"/>
    <property type="evidence" value="ECO:0007669"/>
    <property type="project" value="UniProtKB-EC"/>
</dbReference>
<keyword evidence="6" id="KW-1185">Reference proteome</keyword>
<organism evidence="5 6">
    <name type="scientific">Nocardia implantans</name>
    <dbReference type="NCBI Taxonomy" id="3108168"/>
    <lineage>
        <taxon>Bacteria</taxon>
        <taxon>Bacillati</taxon>
        <taxon>Actinomycetota</taxon>
        <taxon>Actinomycetes</taxon>
        <taxon>Mycobacteriales</taxon>
        <taxon>Nocardiaceae</taxon>
        <taxon>Nocardia</taxon>
    </lineage>
</organism>
<keyword evidence="3 4" id="KW-0418">Kinase</keyword>
<evidence type="ECO:0000256" key="4">
    <source>
        <dbReference type="PIRNR" id="PIRNR006078"/>
    </source>
</evidence>
<evidence type="ECO:0000256" key="3">
    <source>
        <dbReference type="ARBA" id="ARBA00022777"/>
    </source>
</evidence>
<evidence type="ECO:0000313" key="6">
    <source>
        <dbReference type="Proteomes" id="UP001348098"/>
    </source>
</evidence>
<protein>
    <submittedName>
        <fullName evidence="5">Glycerate kinase</fullName>
        <ecNumber evidence="5">2.7.1.31</ecNumber>
    </submittedName>
</protein>
<dbReference type="RefSeq" id="WP_195080960.1">
    <property type="nucleotide sequence ID" value="NZ_JAYESH010000018.1"/>
</dbReference>
<dbReference type="NCBIfam" id="TIGR00045">
    <property type="entry name" value="glycerate kinase"/>
    <property type="match status" value="1"/>
</dbReference>
<comment type="caution">
    <text evidence="5">The sequence shown here is derived from an EMBL/GenBank/DDBJ whole genome shotgun (WGS) entry which is preliminary data.</text>
</comment>